<accession>A0A7U2HWP7</accession>
<dbReference type="Proteomes" id="UP000663193">
    <property type="component" value="Chromosome 1"/>
</dbReference>
<name>A0A7U2HWP7_PHANO</name>
<evidence type="ECO:0000313" key="3">
    <source>
        <dbReference type="Proteomes" id="UP000663193"/>
    </source>
</evidence>
<evidence type="ECO:0000256" key="1">
    <source>
        <dbReference type="SAM" id="MobiDB-lite"/>
    </source>
</evidence>
<feature type="region of interest" description="Disordered" evidence="1">
    <location>
        <begin position="70"/>
        <end position="93"/>
    </location>
</feature>
<evidence type="ECO:0000313" key="2">
    <source>
        <dbReference type="EMBL" id="QRC91486.1"/>
    </source>
</evidence>
<keyword evidence="3" id="KW-1185">Reference proteome</keyword>
<dbReference type="AlphaFoldDB" id="A0A7U2HWP7"/>
<sequence length="93" mass="10480">MQEHMYCWARRTPRVHPIPVRLHKRVFDAHGSVRRAGGSLVRTSKKALSSYPVCQEVNPSSFLLQSLDRKHSRGHRTLQPRSASHAADGAALQ</sequence>
<proteinExistence type="predicted"/>
<dbReference type="EMBL" id="CP069023">
    <property type="protein sequence ID" value="QRC91486.1"/>
    <property type="molecule type" value="Genomic_DNA"/>
</dbReference>
<gene>
    <name evidence="2" type="ORF">JI435_401380</name>
</gene>
<organism evidence="2 3">
    <name type="scientific">Phaeosphaeria nodorum (strain SN15 / ATCC MYA-4574 / FGSC 10173)</name>
    <name type="common">Glume blotch fungus</name>
    <name type="synonym">Parastagonospora nodorum</name>
    <dbReference type="NCBI Taxonomy" id="321614"/>
    <lineage>
        <taxon>Eukaryota</taxon>
        <taxon>Fungi</taxon>
        <taxon>Dikarya</taxon>
        <taxon>Ascomycota</taxon>
        <taxon>Pezizomycotina</taxon>
        <taxon>Dothideomycetes</taxon>
        <taxon>Pleosporomycetidae</taxon>
        <taxon>Pleosporales</taxon>
        <taxon>Pleosporineae</taxon>
        <taxon>Phaeosphaeriaceae</taxon>
        <taxon>Parastagonospora</taxon>
    </lineage>
</organism>
<protein>
    <submittedName>
        <fullName evidence="2">Uncharacterized protein</fullName>
    </submittedName>
</protein>
<reference evidence="3" key="1">
    <citation type="journal article" date="2021" name="BMC Genomics">
        <title>Chromosome-level genome assembly and manually-curated proteome of model necrotroph Parastagonospora nodorum Sn15 reveals a genome-wide trove of candidate effector homologs, and redundancy of virulence-related functions within an accessory chromosome.</title>
        <authorList>
            <person name="Bertazzoni S."/>
            <person name="Jones D.A.B."/>
            <person name="Phan H.T."/>
            <person name="Tan K.-C."/>
            <person name="Hane J.K."/>
        </authorList>
    </citation>
    <scope>NUCLEOTIDE SEQUENCE [LARGE SCALE GENOMIC DNA]</scope>
    <source>
        <strain evidence="3">SN15 / ATCC MYA-4574 / FGSC 10173)</strain>
    </source>
</reference>
<dbReference type="VEuPathDB" id="FungiDB:JI435_401380"/>